<dbReference type="InterPro" id="IPR019422">
    <property type="entry name" value="7TM_GPCR_serpentine_rcpt_Srh"/>
</dbReference>
<keyword evidence="1" id="KW-0812">Transmembrane</keyword>
<feature type="transmembrane region" description="Helical" evidence="1">
    <location>
        <begin position="52"/>
        <end position="74"/>
    </location>
</feature>
<keyword evidence="2" id="KW-1185">Reference proteome</keyword>
<dbReference type="AlphaFoldDB" id="A0A7E4WCF8"/>
<name>A0A7E4WCF8_PANRE</name>
<evidence type="ECO:0000256" key="1">
    <source>
        <dbReference type="SAM" id="Phobius"/>
    </source>
</evidence>
<dbReference type="Proteomes" id="UP000492821">
    <property type="component" value="Unassembled WGS sequence"/>
</dbReference>
<evidence type="ECO:0000313" key="2">
    <source>
        <dbReference type="Proteomes" id="UP000492821"/>
    </source>
</evidence>
<evidence type="ECO:0000313" key="3">
    <source>
        <dbReference type="WBParaSite" id="Pan_g9671.t1"/>
    </source>
</evidence>
<keyword evidence="1" id="KW-0472">Membrane</keyword>
<feature type="transmembrane region" description="Helical" evidence="1">
    <location>
        <begin position="95"/>
        <end position="121"/>
    </location>
</feature>
<accession>A0A7E4WCF8</accession>
<sequence length="185" mass="20749">MVAVCILPSIEDSDSIRRIIINETGNALVSYFDEPSLMYVKELGGLTREVCFGIMVIFVILTLTLIGCVIWFIINVSRRKGKSTVLTKTAKSLIVSSLIQGFLCCIFLFTPMGSLAFIWAFRIEGSANIVNSVSFFVSVYGTVDLISILYFVKPYRVYCWKLFLKLTVKLSRKNNVIPISTIATF</sequence>
<dbReference type="WBParaSite" id="Pan_g9671.t1">
    <property type="protein sequence ID" value="Pan_g9671.t1"/>
    <property type="gene ID" value="Pan_g9671"/>
</dbReference>
<dbReference type="Pfam" id="PF10318">
    <property type="entry name" value="7TM_GPCR_Srh"/>
    <property type="match status" value="1"/>
</dbReference>
<feature type="transmembrane region" description="Helical" evidence="1">
    <location>
        <begin position="133"/>
        <end position="152"/>
    </location>
</feature>
<keyword evidence="1" id="KW-1133">Transmembrane helix</keyword>
<reference evidence="3" key="2">
    <citation type="submission" date="2020-10" db="UniProtKB">
        <authorList>
            <consortium name="WormBaseParasite"/>
        </authorList>
    </citation>
    <scope>IDENTIFICATION</scope>
</reference>
<organism evidence="2 3">
    <name type="scientific">Panagrellus redivivus</name>
    <name type="common">Microworm</name>
    <dbReference type="NCBI Taxonomy" id="6233"/>
    <lineage>
        <taxon>Eukaryota</taxon>
        <taxon>Metazoa</taxon>
        <taxon>Ecdysozoa</taxon>
        <taxon>Nematoda</taxon>
        <taxon>Chromadorea</taxon>
        <taxon>Rhabditida</taxon>
        <taxon>Tylenchina</taxon>
        <taxon>Panagrolaimomorpha</taxon>
        <taxon>Panagrolaimoidea</taxon>
        <taxon>Panagrolaimidae</taxon>
        <taxon>Panagrellus</taxon>
    </lineage>
</organism>
<reference evidence="2" key="1">
    <citation type="journal article" date="2013" name="Genetics">
        <title>The draft genome and transcriptome of Panagrellus redivivus are shaped by the harsh demands of a free-living lifestyle.</title>
        <authorList>
            <person name="Srinivasan J."/>
            <person name="Dillman A.R."/>
            <person name="Macchietto M.G."/>
            <person name="Heikkinen L."/>
            <person name="Lakso M."/>
            <person name="Fracchia K.M."/>
            <person name="Antoshechkin I."/>
            <person name="Mortazavi A."/>
            <person name="Wong G."/>
            <person name="Sternberg P.W."/>
        </authorList>
    </citation>
    <scope>NUCLEOTIDE SEQUENCE [LARGE SCALE GENOMIC DNA]</scope>
    <source>
        <strain evidence="2">MT8872</strain>
    </source>
</reference>
<protein>
    <submittedName>
        <fullName evidence="3">G_PROTEIN_RECEP_F1_2 domain-containing protein</fullName>
    </submittedName>
</protein>
<proteinExistence type="predicted"/>